<evidence type="ECO:0000313" key="2">
    <source>
        <dbReference type="EMBL" id="ABZ06498.1"/>
    </source>
</evidence>
<feature type="transmembrane region" description="Helical" evidence="1">
    <location>
        <begin position="7"/>
        <end position="26"/>
    </location>
</feature>
<gene>
    <name evidence="2" type="ORF">ALOHA_HF4000010L19ctg1g12</name>
</gene>
<evidence type="ECO:0000256" key="1">
    <source>
        <dbReference type="SAM" id="Phobius"/>
    </source>
</evidence>
<reference evidence="2" key="1">
    <citation type="journal article" date="2008" name="ISME J.">
        <title>Genomic patterns of recombination, clonal divergence and environment in marine microbial populations.</title>
        <authorList>
            <person name="Konstantinidis K.T."/>
            <person name="Delong E.F."/>
        </authorList>
    </citation>
    <scope>NUCLEOTIDE SEQUENCE</scope>
</reference>
<dbReference type="AlphaFoldDB" id="B3T1N9"/>
<proteinExistence type="predicted"/>
<sequence>MNKAKIFLTLSLSWIIAVGYLTWINALKASGPYKGFRWDEWLWFGIIPALAPYLLWFIWKPFEIIKLIKCIKSAFSNNKSNEKEG</sequence>
<protein>
    <recommendedName>
        <fullName evidence="3">DUF997 family protein</fullName>
    </recommendedName>
</protein>
<keyword evidence="1" id="KW-0472">Membrane</keyword>
<name>B3T1N9_9ZZZZ</name>
<evidence type="ECO:0008006" key="3">
    <source>
        <dbReference type="Google" id="ProtNLM"/>
    </source>
</evidence>
<keyword evidence="1" id="KW-1133">Transmembrane helix</keyword>
<accession>B3T1N9</accession>
<organism evidence="2">
    <name type="scientific">uncultured marine microorganism HF4000_010L19</name>
    <dbReference type="NCBI Taxonomy" id="455518"/>
    <lineage>
        <taxon>unclassified sequences</taxon>
        <taxon>environmental samples</taxon>
    </lineage>
</organism>
<keyword evidence="1" id="KW-0812">Transmembrane</keyword>
<dbReference type="EMBL" id="EU016577">
    <property type="protein sequence ID" value="ABZ06498.1"/>
    <property type="molecule type" value="Genomic_DNA"/>
</dbReference>
<feature type="transmembrane region" description="Helical" evidence="1">
    <location>
        <begin position="41"/>
        <end position="59"/>
    </location>
</feature>